<gene>
    <name evidence="3" type="primary">yacG</name>
    <name evidence="5" type="ORF">CKO40_13110</name>
</gene>
<dbReference type="InterPro" id="IPR013088">
    <property type="entry name" value="Znf_NHR/GATA"/>
</dbReference>
<protein>
    <recommendedName>
        <fullName evidence="3">DNA gyrase inhibitor YacG</fullName>
    </recommendedName>
</protein>
<comment type="similarity">
    <text evidence="3">Belongs to the DNA gyrase inhibitor YacG family.</text>
</comment>
<keyword evidence="6" id="KW-1185">Reference proteome</keyword>
<name>A0AAJ0U555_9GAMM</name>
<dbReference type="Proteomes" id="UP001296776">
    <property type="component" value="Unassembled WGS sequence"/>
</dbReference>
<dbReference type="GO" id="GO:0008657">
    <property type="term" value="F:DNA topoisomerase type II (double strand cut, ATP-hydrolyzing) inhibitor activity"/>
    <property type="evidence" value="ECO:0007669"/>
    <property type="project" value="UniProtKB-UniRule"/>
</dbReference>
<organism evidence="5 6">
    <name type="scientific">Halochromatium glycolicum</name>
    <dbReference type="NCBI Taxonomy" id="85075"/>
    <lineage>
        <taxon>Bacteria</taxon>
        <taxon>Pseudomonadati</taxon>
        <taxon>Pseudomonadota</taxon>
        <taxon>Gammaproteobacteria</taxon>
        <taxon>Chromatiales</taxon>
        <taxon>Chromatiaceae</taxon>
        <taxon>Halochromatium</taxon>
    </lineage>
</organism>
<dbReference type="AlphaFoldDB" id="A0AAJ0U555"/>
<dbReference type="PANTHER" id="PTHR36150:SF1">
    <property type="entry name" value="DNA GYRASE INHIBITOR YACG"/>
    <property type="match status" value="1"/>
</dbReference>
<comment type="caution">
    <text evidence="5">The sequence shown here is derived from an EMBL/GenBank/DDBJ whole genome shotgun (WGS) entry which is preliminary data.</text>
</comment>
<evidence type="ECO:0000256" key="1">
    <source>
        <dbReference type="ARBA" id="ARBA00022723"/>
    </source>
</evidence>
<comment type="subunit">
    <text evidence="3">Interacts with GyrB.</text>
</comment>
<comment type="function">
    <text evidence="3">Inhibits all the catalytic activities of DNA gyrase by preventing its interaction with DNA. Acts by binding directly to the C-terminal domain of GyrB, which probably disrupts DNA binding by the gyrase.</text>
</comment>
<dbReference type="EMBL" id="NRSJ01000022">
    <property type="protein sequence ID" value="MBK1705464.1"/>
    <property type="molecule type" value="Genomic_DNA"/>
</dbReference>
<dbReference type="HAMAP" id="MF_00649">
    <property type="entry name" value="DNA_gyrase_inhibitor_YacG"/>
    <property type="match status" value="1"/>
</dbReference>
<dbReference type="Gene3D" id="3.30.50.10">
    <property type="entry name" value="Erythroid Transcription Factor GATA-1, subunit A"/>
    <property type="match status" value="1"/>
</dbReference>
<feature type="binding site" evidence="3">
    <location>
        <position position="7"/>
    </location>
    <ligand>
        <name>Zn(2+)</name>
        <dbReference type="ChEBI" id="CHEBI:29105"/>
    </ligand>
</feature>
<proteinExistence type="inferred from homology"/>
<dbReference type="PANTHER" id="PTHR36150">
    <property type="entry name" value="DNA GYRASE INHIBITOR YACG"/>
    <property type="match status" value="1"/>
</dbReference>
<evidence type="ECO:0000256" key="4">
    <source>
        <dbReference type="SAM" id="MobiDB-lite"/>
    </source>
</evidence>
<dbReference type="RefSeq" id="WP_200346677.1">
    <property type="nucleotide sequence ID" value="NZ_NRSJ01000022.1"/>
</dbReference>
<keyword evidence="1 3" id="KW-0479">Metal-binding</keyword>
<dbReference type="InterPro" id="IPR005584">
    <property type="entry name" value="DNA_gyrase_inhibitor_YacG"/>
</dbReference>
<keyword evidence="2 3" id="KW-0862">Zinc</keyword>
<feature type="binding site" evidence="3">
    <location>
        <position position="30"/>
    </location>
    <ligand>
        <name>Zn(2+)</name>
        <dbReference type="ChEBI" id="CHEBI:29105"/>
    </ligand>
</feature>
<comment type="cofactor">
    <cofactor evidence="3">
        <name>Zn(2+)</name>
        <dbReference type="ChEBI" id="CHEBI:29105"/>
    </cofactor>
    <text evidence="3">Binds 1 zinc ion.</text>
</comment>
<dbReference type="GO" id="GO:0008270">
    <property type="term" value="F:zinc ion binding"/>
    <property type="evidence" value="ECO:0007669"/>
    <property type="project" value="UniProtKB-UniRule"/>
</dbReference>
<dbReference type="SUPFAM" id="SSF57716">
    <property type="entry name" value="Glucocorticoid receptor-like (DNA-binding domain)"/>
    <property type="match status" value="1"/>
</dbReference>
<reference evidence="5" key="1">
    <citation type="submission" date="2017-08" db="EMBL/GenBank/DDBJ databases">
        <authorList>
            <person name="Imhoff J.F."/>
            <person name="Rahn T."/>
            <person name="Kuenzel S."/>
            <person name="Neulinger S.C."/>
        </authorList>
    </citation>
    <scope>NUCLEOTIDE SEQUENCE</scope>
    <source>
        <strain evidence="5">DSM 11080</strain>
    </source>
</reference>
<evidence type="ECO:0000256" key="3">
    <source>
        <dbReference type="HAMAP-Rule" id="MF_00649"/>
    </source>
</evidence>
<feature type="binding site" evidence="3">
    <location>
        <position position="26"/>
    </location>
    <ligand>
        <name>Zn(2+)</name>
        <dbReference type="ChEBI" id="CHEBI:29105"/>
    </ligand>
</feature>
<sequence length="73" mass="8132">MPTTVSCPTCGKQVIWNSKSRWRPFCSERCRLIDLGDWLDESHRISDSGIETDGPSDGAPWPSADASDDTPRH</sequence>
<accession>A0AAJ0U555</accession>
<reference evidence="5" key="2">
    <citation type="journal article" date="2020" name="Microorganisms">
        <title>Osmotic Adaptation and Compatible Solute Biosynthesis of Phototrophic Bacteria as Revealed from Genome Analyses.</title>
        <authorList>
            <person name="Imhoff J.F."/>
            <person name="Rahn T."/>
            <person name="Kunzel S."/>
            <person name="Keller A."/>
            <person name="Neulinger S.C."/>
        </authorList>
    </citation>
    <scope>NUCLEOTIDE SEQUENCE</scope>
    <source>
        <strain evidence="5">DSM 11080</strain>
    </source>
</reference>
<evidence type="ECO:0000313" key="5">
    <source>
        <dbReference type="EMBL" id="MBK1705464.1"/>
    </source>
</evidence>
<dbReference type="NCBIfam" id="NF001638">
    <property type="entry name" value="PRK00418.1"/>
    <property type="match status" value="1"/>
</dbReference>
<dbReference type="GO" id="GO:0006355">
    <property type="term" value="P:regulation of DNA-templated transcription"/>
    <property type="evidence" value="ECO:0007669"/>
    <property type="project" value="InterPro"/>
</dbReference>
<feature type="binding site" evidence="3">
    <location>
        <position position="10"/>
    </location>
    <ligand>
        <name>Zn(2+)</name>
        <dbReference type="ChEBI" id="CHEBI:29105"/>
    </ligand>
</feature>
<feature type="region of interest" description="Disordered" evidence="4">
    <location>
        <begin position="45"/>
        <end position="73"/>
    </location>
</feature>
<evidence type="ECO:0000256" key="2">
    <source>
        <dbReference type="ARBA" id="ARBA00022833"/>
    </source>
</evidence>
<evidence type="ECO:0000313" key="6">
    <source>
        <dbReference type="Proteomes" id="UP001296776"/>
    </source>
</evidence>
<dbReference type="Pfam" id="PF03884">
    <property type="entry name" value="YacG"/>
    <property type="match status" value="1"/>
</dbReference>